<keyword evidence="3" id="KW-1185">Reference proteome</keyword>
<accession>A0A167M3W7</accession>
<feature type="region of interest" description="Disordered" evidence="1">
    <location>
        <begin position="1"/>
        <end position="38"/>
    </location>
</feature>
<dbReference type="GeneID" id="30024886"/>
<dbReference type="AlphaFoldDB" id="A0A167M3W7"/>
<evidence type="ECO:0000313" key="3">
    <source>
        <dbReference type="Proteomes" id="UP000076744"/>
    </source>
</evidence>
<protein>
    <submittedName>
        <fullName evidence="2">Uncharacterized protein</fullName>
    </submittedName>
</protein>
<dbReference type="SUPFAM" id="SSF53335">
    <property type="entry name" value="S-adenosyl-L-methionine-dependent methyltransferases"/>
    <property type="match status" value="1"/>
</dbReference>
<evidence type="ECO:0000256" key="1">
    <source>
        <dbReference type="SAM" id="MobiDB-lite"/>
    </source>
</evidence>
<dbReference type="InterPro" id="IPR029063">
    <property type="entry name" value="SAM-dependent_MTases_sf"/>
</dbReference>
<proteinExistence type="predicted"/>
<dbReference type="Proteomes" id="UP000076744">
    <property type="component" value="Unassembled WGS sequence"/>
</dbReference>
<organism evidence="2 3">
    <name type="scientific">Cordyceps fumosorosea (strain ARSEF 2679)</name>
    <name type="common">Isaria fumosorosea</name>
    <dbReference type="NCBI Taxonomy" id="1081104"/>
    <lineage>
        <taxon>Eukaryota</taxon>
        <taxon>Fungi</taxon>
        <taxon>Dikarya</taxon>
        <taxon>Ascomycota</taxon>
        <taxon>Pezizomycotina</taxon>
        <taxon>Sordariomycetes</taxon>
        <taxon>Hypocreomycetidae</taxon>
        <taxon>Hypocreales</taxon>
        <taxon>Cordycipitaceae</taxon>
        <taxon>Cordyceps</taxon>
    </lineage>
</organism>
<evidence type="ECO:0000313" key="2">
    <source>
        <dbReference type="EMBL" id="OAA53892.1"/>
    </source>
</evidence>
<dbReference type="OrthoDB" id="8300214at2759"/>
<name>A0A167M3W7_CORFA</name>
<feature type="compositionally biased region" description="Low complexity" evidence="1">
    <location>
        <begin position="1"/>
        <end position="11"/>
    </location>
</feature>
<reference evidence="2 3" key="1">
    <citation type="journal article" date="2016" name="Genome Biol. Evol.">
        <title>Divergent and convergent evolution of fungal pathogenicity.</title>
        <authorList>
            <person name="Shang Y."/>
            <person name="Xiao G."/>
            <person name="Zheng P."/>
            <person name="Cen K."/>
            <person name="Zhan S."/>
            <person name="Wang C."/>
        </authorList>
    </citation>
    <scope>NUCLEOTIDE SEQUENCE [LARGE SCALE GENOMIC DNA]</scope>
    <source>
        <strain evidence="2 3">ARSEF 2679</strain>
    </source>
</reference>
<gene>
    <name evidence="2" type="ORF">ISF_08594</name>
</gene>
<dbReference type="CDD" id="cd02440">
    <property type="entry name" value="AdoMet_MTases"/>
    <property type="match status" value="1"/>
</dbReference>
<dbReference type="RefSeq" id="XP_018700661.1">
    <property type="nucleotide sequence ID" value="XM_018852197.1"/>
</dbReference>
<dbReference type="EMBL" id="AZHB01000032">
    <property type="protein sequence ID" value="OAA53892.1"/>
    <property type="molecule type" value="Genomic_DNA"/>
</dbReference>
<comment type="caution">
    <text evidence="2">The sequence shown here is derived from an EMBL/GenBank/DDBJ whole genome shotgun (WGS) entry which is preliminary data.</text>
</comment>
<dbReference type="Pfam" id="PF13489">
    <property type="entry name" value="Methyltransf_23"/>
    <property type="match status" value="1"/>
</dbReference>
<sequence length="558" mass="60798">MSSSKAKPSSSQYEPLPLCDDGEGSSANAEKRLSSEDDYSAPLLEASGDLPAFAASNPSPLPKLILCFSFALALLSAANIALLPATLSKYQAHPPSDSELEALPYGDARLGLDRVSEFMPPRPIYHHSWPDRIARVSRKLKNAVWGQGVQVYITVELLTQNKDSTIMRFPVPSTSVNTCALSWRPPPELSARTKDLTTKGDITEIEVWQLIAPSATSFSSMDELDYDTVSYSTLPVRGELLGMLDLTHRPNSTTREFACPSGGESLVVEMRCQRVACHVDFMQIDMAPMFGFELVRMKALAARSLSVVSYSHTALLDPIMSTQLDAASIARLSLHDEAHFDIQYSQTLHRLVLLQHWNIPAGSKVLELGCGQGDCTIVLASAVGEQGTVVAVDPADLEYGAPYTLCQAQGHISQGPLGRQITWVQQAPLEYLSSLHPSSGSSKPINESKTFDAAVLAHSLWYFASPSLILATLRAIKQHSKRLLLAEWSLMATHPSAQPHVLAALAQAALERHEPRESVSNVRTMLGPKRLIELAVAAGWQLESDTHRVRNQSTKSTG</sequence>
<dbReference type="Gene3D" id="3.40.50.150">
    <property type="entry name" value="Vaccinia Virus protein VP39"/>
    <property type="match status" value="1"/>
</dbReference>